<evidence type="ECO:0000256" key="3">
    <source>
        <dbReference type="ARBA" id="ARBA00022490"/>
    </source>
</evidence>
<name>A0ABX5LMI7_9BACT</name>
<evidence type="ECO:0000256" key="1">
    <source>
        <dbReference type="ARBA" id="ARBA00004496"/>
    </source>
</evidence>
<dbReference type="EMBL" id="QGHD01000021">
    <property type="protein sequence ID" value="PWK94477.1"/>
    <property type="molecule type" value="Genomic_DNA"/>
</dbReference>
<keyword evidence="5" id="KW-0067">ATP-binding</keyword>
<evidence type="ECO:0000313" key="9">
    <source>
        <dbReference type="Proteomes" id="UP000245523"/>
    </source>
</evidence>
<dbReference type="InterPro" id="IPR051451">
    <property type="entry name" value="PhoH2-like"/>
</dbReference>
<evidence type="ECO:0000256" key="5">
    <source>
        <dbReference type="ARBA" id="ARBA00022840"/>
    </source>
</evidence>
<reference evidence="8 9" key="1">
    <citation type="submission" date="2018-05" db="EMBL/GenBank/DDBJ databases">
        <title>Animal gut microbial communities from fecal samples from Wisconsin, USA.</title>
        <authorList>
            <person name="Neumann A."/>
        </authorList>
    </citation>
    <scope>NUCLEOTIDE SEQUENCE [LARGE SCALE GENOMIC DNA]</scope>
    <source>
        <strain evidence="8 9">UWS4</strain>
    </source>
</reference>
<organism evidence="8 9">
    <name type="scientific">Hallerella porci</name>
    <dbReference type="NCBI Taxonomy" id="1945871"/>
    <lineage>
        <taxon>Bacteria</taxon>
        <taxon>Pseudomonadati</taxon>
        <taxon>Fibrobacterota</taxon>
        <taxon>Fibrobacteria</taxon>
        <taxon>Fibrobacterales</taxon>
        <taxon>Fibrobacteraceae</taxon>
        <taxon>Hallerella</taxon>
    </lineage>
</organism>
<evidence type="ECO:0000313" key="8">
    <source>
        <dbReference type="EMBL" id="PWK94477.1"/>
    </source>
</evidence>
<evidence type="ECO:0000256" key="2">
    <source>
        <dbReference type="ARBA" id="ARBA00010393"/>
    </source>
</evidence>
<dbReference type="PANTHER" id="PTHR30473">
    <property type="entry name" value="PROTEIN PHOH"/>
    <property type="match status" value="1"/>
</dbReference>
<evidence type="ECO:0000256" key="4">
    <source>
        <dbReference type="ARBA" id="ARBA00022741"/>
    </source>
</evidence>
<dbReference type="SUPFAM" id="SSF52540">
    <property type="entry name" value="P-loop containing nucleoside triphosphate hydrolases"/>
    <property type="match status" value="1"/>
</dbReference>
<keyword evidence="9" id="KW-1185">Reference proteome</keyword>
<keyword evidence="4" id="KW-0547">Nucleotide-binding</keyword>
<comment type="caution">
    <text evidence="8">The sequence shown here is derived from an EMBL/GenBank/DDBJ whole genome shotgun (WGS) entry which is preliminary data.</text>
</comment>
<sequence length="320" mass="35133">MVQEVRYPLSDDFKRIIAGENETVFRMVEDRFSVIIHARLSGLRIEAKGKSADISGALALLDQLKIAAKNGTFISPKYLARLLGEEKSPTKKSAKAFIPAEPIFRNKLGIPVVPKTISQAELVKVCEKNDIIFADGPAGTGKTFLAVAIAVASLENHEVERICLVRPAVEAGESLGYLPGDLKEKIAPYLRPIQDSLAELLPSEKLKKYQEEGQIEVAPLAYMRGRTLKHAFIILDEAQNTTIPQMQMFLTRLGEHSKAIITGDSSQIDLGPKQVSGLAHAIRLLSKVRGIAHISFPPTDVLRHPLVREIVKAYESGGKK</sequence>
<evidence type="ECO:0000259" key="7">
    <source>
        <dbReference type="Pfam" id="PF02562"/>
    </source>
</evidence>
<keyword evidence="3" id="KW-0963">Cytoplasm</keyword>
<dbReference type="Pfam" id="PF02562">
    <property type="entry name" value="PhoH"/>
    <property type="match status" value="1"/>
</dbReference>
<evidence type="ECO:0000256" key="6">
    <source>
        <dbReference type="ARBA" id="ARBA00039970"/>
    </source>
</evidence>
<proteinExistence type="inferred from homology"/>
<dbReference type="InterPro" id="IPR027417">
    <property type="entry name" value="P-loop_NTPase"/>
</dbReference>
<gene>
    <name evidence="8" type="ORF">B0H50_1219</name>
</gene>
<dbReference type="PANTHER" id="PTHR30473:SF1">
    <property type="entry name" value="PHOH-LIKE PROTEIN"/>
    <property type="match status" value="1"/>
</dbReference>
<dbReference type="InterPro" id="IPR003714">
    <property type="entry name" value="PhoH"/>
</dbReference>
<dbReference type="Gene3D" id="3.40.50.300">
    <property type="entry name" value="P-loop containing nucleotide triphosphate hydrolases"/>
    <property type="match status" value="1"/>
</dbReference>
<accession>A0ABX5LMI7</accession>
<protein>
    <recommendedName>
        <fullName evidence="6">PhoH-like protein</fullName>
    </recommendedName>
</protein>
<comment type="subcellular location">
    <subcellularLocation>
        <location evidence="1">Cytoplasm</location>
    </subcellularLocation>
</comment>
<comment type="similarity">
    <text evidence="2">Belongs to the PhoH family.</text>
</comment>
<feature type="domain" description="PhoH-like protein" evidence="7">
    <location>
        <begin position="112"/>
        <end position="315"/>
    </location>
</feature>
<dbReference type="Proteomes" id="UP000245523">
    <property type="component" value="Unassembled WGS sequence"/>
</dbReference>
<dbReference type="RefSeq" id="WP_109587613.1">
    <property type="nucleotide sequence ID" value="NZ_QGHD01000021.1"/>
</dbReference>